<organism evidence="4 5">
    <name type="scientific">Armillaria luteobubalina</name>
    <dbReference type="NCBI Taxonomy" id="153913"/>
    <lineage>
        <taxon>Eukaryota</taxon>
        <taxon>Fungi</taxon>
        <taxon>Dikarya</taxon>
        <taxon>Basidiomycota</taxon>
        <taxon>Agaricomycotina</taxon>
        <taxon>Agaricomycetes</taxon>
        <taxon>Agaricomycetidae</taxon>
        <taxon>Agaricales</taxon>
        <taxon>Marasmiineae</taxon>
        <taxon>Physalacriaceae</taxon>
        <taxon>Armillaria</taxon>
    </lineage>
</organism>
<dbReference type="AlphaFoldDB" id="A0AA39P5N8"/>
<accession>A0AA39P5N8</accession>
<keyword evidence="2" id="KW-0472">Membrane</keyword>
<proteinExistence type="predicted"/>
<evidence type="ECO:0000313" key="5">
    <source>
        <dbReference type="Proteomes" id="UP001175228"/>
    </source>
</evidence>
<feature type="transmembrane region" description="Helical" evidence="2">
    <location>
        <begin position="46"/>
        <end position="67"/>
    </location>
</feature>
<evidence type="ECO:0000256" key="2">
    <source>
        <dbReference type="SAM" id="Phobius"/>
    </source>
</evidence>
<evidence type="ECO:0000256" key="1">
    <source>
        <dbReference type="SAM" id="MobiDB-lite"/>
    </source>
</evidence>
<keyword evidence="5" id="KW-1185">Reference proteome</keyword>
<dbReference type="InterPro" id="IPR045339">
    <property type="entry name" value="DUF6534"/>
</dbReference>
<evidence type="ECO:0000259" key="3">
    <source>
        <dbReference type="Pfam" id="PF20152"/>
    </source>
</evidence>
<reference evidence="4" key="1">
    <citation type="submission" date="2023-06" db="EMBL/GenBank/DDBJ databases">
        <authorList>
            <consortium name="Lawrence Berkeley National Laboratory"/>
            <person name="Ahrendt S."/>
            <person name="Sahu N."/>
            <person name="Indic B."/>
            <person name="Wong-Bajracharya J."/>
            <person name="Merenyi Z."/>
            <person name="Ke H.-M."/>
            <person name="Monk M."/>
            <person name="Kocsube S."/>
            <person name="Drula E."/>
            <person name="Lipzen A."/>
            <person name="Balint B."/>
            <person name="Henrissat B."/>
            <person name="Andreopoulos B."/>
            <person name="Martin F.M."/>
            <person name="Harder C.B."/>
            <person name="Rigling D."/>
            <person name="Ford K.L."/>
            <person name="Foster G.D."/>
            <person name="Pangilinan J."/>
            <person name="Papanicolaou A."/>
            <person name="Barry K."/>
            <person name="LaButti K."/>
            <person name="Viragh M."/>
            <person name="Koriabine M."/>
            <person name="Yan M."/>
            <person name="Riley R."/>
            <person name="Champramary S."/>
            <person name="Plett K.L."/>
            <person name="Tsai I.J."/>
            <person name="Slot J."/>
            <person name="Sipos G."/>
            <person name="Plett J."/>
            <person name="Nagy L.G."/>
            <person name="Grigoriev I.V."/>
        </authorList>
    </citation>
    <scope>NUCLEOTIDE SEQUENCE</scope>
    <source>
        <strain evidence="4">HWK02</strain>
    </source>
</reference>
<dbReference type="PANTHER" id="PTHR40465:SF1">
    <property type="entry name" value="DUF6534 DOMAIN-CONTAINING PROTEIN"/>
    <property type="match status" value="1"/>
</dbReference>
<keyword evidence="2" id="KW-0812">Transmembrane</keyword>
<feature type="transmembrane region" description="Helical" evidence="2">
    <location>
        <begin position="12"/>
        <end position="34"/>
    </location>
</feature>
<name>A0AA39P5N8_9AGAR</name>
<comment type="caution">
    <text evidence="4">The sequence shown here is derived from an EMBL/GenBank/DDBJ whole genome shotgun (WGS) entry which is preliminary data.</text>
</comment>
<feature type="transmembrane region" description="Helical" evidence="2">
    <location>
        <begin position="193"/>
        <end position="221"/>
    </location>
</feature>
<feature type="transmembrane region" description="Helical" evidence="2">
    <location>
        <begin position="227"/>
        <end position="250"/>
    </location>
</feature>
<feature type="transmembrane region" description="Helical" evidence="2">
    <location>
        <begin position="87"/>
        <end position="105"/>
    </location>
</feature>
<dbReference type="EMBL" id="JAUEPU010000100">
    <property type="protein sequence ID" value="KAK0478052.1"/>
    <property type="molecule type" value="Genomic_DNA"/>
</dbReference>
<feature type="transmembrane region" description="Helical" evidence="2">
    <location>
        <begin position="157"/>
        <end position="181"/>
    </location>
</feature>
<keyword evidence="2" id="KW-1133">Transmembrane helix</keyword>
<feature type="region of interest" description="Disordered" evidence="1">
    <location>
        <begin position="287"/>
        <end position="317"/>
    </location>
</feature>
<sequence>MAETFQTTFGSLLISFMIDLILYGMGFLLVLQYFRKSSKDAIIVKATVLGLGIFATTHVAGLSRWVYDVFVNDFSQPELLNVLPPSVSVDLMAFYIVSFIAQSFYISQIWKISHHNIWIVSPIAVLAVINIGAGIAQTVTTAQRATASGIDDKINKIITIIQAGAASLCDLSVTAALCILLRMNRTGIKSTDSILDSLIILAINRATITSLASVVGLILYLARPKSLFFMLLFNPSTELYVISVVGSLNYREHMRTNSRHRKKGWGAANTTANTSFSFPLENIASADDSTPEGVHASKSVVAWGDPESEPGSDRYTA</sequence>
<evidence type="ECO:0000313" key="4">
    <source>
        <dbReference type="EMBL" id="KAK0478052.1"/>
    </source>
</evidence>
<dbReference type="Proteomes" id="UP001175228">
    <property type="component" value="Unassembled WGS sequence"/>
</dbReference>
<feature type="domain" description="DUF6534" evidence="3">
    <location>
        <begin position="167"/>
        <end position="253"/>
    </location>
</feature>
<dbReference type="PANTHER" id="PTHR40465">
    <property type="entry name" value="CHROMOSOME 1, WHOLE GENOME SHOTGUN SEQUENCE"/>
    <property type="match status" value="1"/>
</dbReference>
<gene>
    <name evidence="4" type="ORF">EDD18DRAFT_1209418</name>
</gene>
<dbReference type="Pfam" id="PF20152">
    <property type="entry name" value="DUF6534"/>
    <property type="match status" value="1"/>
</dbReference>
<feature type="transmembrane region" description="Helical" evidence="2">
    <location>
        <begin position="117"/>
        <end position="137"/>
    </location>
</feature>
<protein>
    <recommendedName>
        <fullName evidence="3">DUF6534 domain-containing protein</fullName>
    </recommendedName>
</protein>